<keyword evidence="6" id="KW-0969">Cilium</keyword>
<dbReference type="Gene3D" id="1.20.120.340">
    <property type="entry name" value="Flagellar protein FliS"/>
    <property type="match status" value="1"/>
</dbReference>
<dbReference type="Proteomes" id="UP001330434">
    <property type="component" value="Chromosome"/>
</dbReference>
<dbReference type="SUPFAM" id="SSF101116">
    <property type="entry name" value="Flagellar export chaperone FliS"/>
    <property type="match status" value="1"/>
</dbReference>
<protein>
    <submittedName>
        <fullName evidence="6">Flagellar export chaperone FliS</fullName>
    </submittedName>
</protein>
<proteinExistence type="inferred from homology"/>
<comment type="subcellular location">
    <subcellularLocation>
        <location evidence="1">Cytoplasm</location>
        <location evidence="1">Cytosol</location>
    </subcellularLocation>
</comment>
<evidence type="ECO:0000256" key="2">
    <source>
        <dbReference type="ARBA" id="ARBA00008787"/>
    </source>
</evidence>
<dbReference type="InterPro" id="IPR036584">
    <property type="entry name" value="FliS_sf"/>
</dbReference>
<dbReference type="PANTHER" id="PTHR34773">
    <property type="entry name" value="FLAGELLAR SECRETION CHAPERONE FLIS"/>
    <property type="match status" value="1"/>
</dbReference>
<keyword evidence="4" id="KW-1005">Bacterial flagellum biogenesis</keyword>
<dbReference type="PANTHER" id="PTHR34773:SF1">
    <property type="entry name" value="FLAGELLAR SECRETION CHAPERONE FLIS"/>
    <property type="match status" value="1"/>
</dbReference>
<evidence type="ECO:0000313" key="6">
    <source>
        <dbReference type="EMBL" id="WVX67294.1"/>
    </source>
</evidence>
<keyword evidence="7" id="KW-1185">Reference proteome</keyword>
<organism evidence="6 7">
    <name type="scientific">Candidatus Bealeia paramacronuclearis</name>
    <dbReference type="NCBI Taxonomy" id="1921001"/>
    <lineage>
        <taxon>Bacteria</taxon>
        <taxon>Pseudomonadati</taxon>
        <taxon>Pseudomonadota</taxon>
        <taxon>Alphaproteobacteria</taxon>
        <taxon>Holosporales</taxon>
        <taxon>Holosporaceae</taxon>
        <taxon>Candidatus Bealeia</taxon>
    </lineage>
</organism>
<keyword evidence="5" id="KW-0143">Chaperone</keyword>
<accession>A0ABZ2C4F4</accession>
<dbReference type="EMBL" id="CP133270">
    <property type="protein sequence ID" value="WVX67294.1"/>
    <property type="molecule type" value="Genomic_DNA"/>
</dbReference>
<name>A0ABZ2C4F4_9PROT</name>
<evidence type="ECO:0000256" key="1">
    <source>
        <dbReference type="ARBA" id="ARBA00004514"/>
    </source>
</evidence>
<keyword evidence="3" id="KW-0963">Cytoplasm</keyword>
<reference evidence="6 7" key="1">
    <citation type="journal article" date="2024" name="Environ. Microbiol.">
        <title>Novel evolutionary insights on the interactions of the Holosporales (Alphaproteobacteria) with eukaryotic hosts from comparative genomics.</title>
        <authorList>
            <person name="Giovannini M."/>
            <person name="Petroni G."/>
            <person name="Castelli M."/>
        </authorList>
    </citation>
    <scope>NUCLEOTIDE SEQUENCE [LARGE SCALE GENOMIC DNA]</scope>
    <source>
        <strain evidence="6 7">US_Bl 15I1</strain>
    </source>
</reference>
<dbReference type="Pfam" id="PF02561">
    <property type="entry name" value="FliS"/>
    <property type="match status" value="1"/>
</dbReference>
<dbReference type="RefSeq" id="WP_331256066.1">
    <property type="nucleotide sequence ID" value="NZ_CP133270.1"/>
</dbReference>
<evidence type="ECO:0000256" key="3">
    <source>
        <dbReference type="ARBA" id="ARBA00022490"/>
    </source>
</evidence>
<evidence type="ECO:0000256" key="4">
    <source>
        <dbReference type="ARBA" id="ARBA00022795"/>
    </source>
</evidence>
<dbReference type="InterPro" id="IPR003713">
    <property type="entry name" value="FliS"/>
</dbReference>
<comment type="similarity">
    <text evidence="2">Belongs to the FliS family.</text>
</comment>
<keyword evidence="6" id="KW-0282">Flagellum</keyword>
<evidence type="ECO:0000256" key="5">
    <source>
        <dbReference type="ARBA" id="ARBA00023186"/>
    </source>
</evidence>
<gene>
    <name evidence="6" type="ORF">Bealeia1_01493</name>
</gene>
<keyword evidence="6" id="KW-0966">Cell projection</keyword>
<evidence type="ECO:0000313" key="7">
    <source>
        <dbReference type="Proteomes" id="UP001330434"/>
    </source>
</evidence>
<sequence>MSYATKLYQKNSTNHAQAIDLVIDIYDEAVNALEEALQAINDNRIQDRFMATEKARKYLIGLSSSLNKNNEETQTLSKTLENYYVVINDLLTRINVYNKPETCLAAIQSLKEMAECWREVKSTAQEEVSPQI</sequence>